<dbReference type="EMBL" id="LDRK01000013">
    <property type="protein sequence ID" value="KTR86843.1"/>
    <property type="molecule type" value="Genomic_DNA"/>
</dbReference>
<proteinExistence type="predicted"/>
<evidence type="ECO:0000313" key="1">
    <source>
        <dbReference type="EMBL" id="KTR86843.1"/>
    </source>
</evidence>
<dbReference type="OrthoDB" id="4988417at2"/>
<protein>
    <submittedName>
        <fullName evidence="1">Uncharacterized protein</fullName>
    </submittedName>
</protein>
<organism evidence="1 2">
    <name type="scientific">Leucobacter chromiiresistens</name>
    <dbReference type="NCBI Taxonomy" id="1079994"/>
    <lineage>
        <taxon>Bacteria</taxon>
        <taxon>Bacillati</taxon>
        <taxon>Actinomycetota</taxon>
        <taxon>Actinomycetes</taxon>
        <taxon>Micrococcales</taxon>
        <taxon>Microbacteriaceae</taxon>
        <taxon>Leucobacter</taxon>
    </lineage>
</organism>
<dbReference type="PATRIC" id="fig|1079994.3.peg.429"/>
<name>A0A147EQJ6_9MICO</name>
<gene>
    <name evidence="1" type="ORF">NS354_02495</name>
</gene>
<keyword evidence="2" id="KW-1185">Reference proteome</keyword>
<dbReference type="Proteomes" id="UP000070810">
    <property type="component" value="Unassembled WGS sequence"/>
</dbReference>
<evidence type="ECO:0000313" key="2">
    <source>
        <dbReference type="Proteomes" id="UP000070810"/>
    </source>
</evidence>
<dbReference type="AlphaFoldDB" id="A0A147EQJ6"/>
<sequence>MAWGGEASSHGAWRGDRGRVSARLELIRALFPDLASDLDAAAARHATPGAAASLDDRLDAAATRLLPQAAFADIDDRGARSRVERSFAAARAACAWMSVDPPEPEAFAAAGVDFARLGAELAADPSLTAVPAPFGCGADVWRAAFAAATDGSPDAVGETHRSHALVLASEAEHEFGVLDAAPAGAPVATSSGVPWTLRLIPAGVRPPVLGLGFAHGPHVTLPEMLMLQLMLLAEGEQPVDSASFTWLAGALADGRLAARHVYDESERTIRITCREIGNQGPHLGARTPRG</sequence>
<comment type="caution">
    <text evidence="1">The sequence shown here is derived from an EMBL/GenBank/DDBJ whole genome shotgun (WGS) entry which is preliminary data.</text>
</comment>
<accession>A0A147EQJ6</accession>
<reference evidence="1 2" key="1">
    <citation type="journal article" date="2016" name="Front. Microbiol.">
        <title>Genomic Resource of Rice Seed Associated Bacteria.</title>
        <authorList>
            <person name="Midha S."/>
            <person name="Bansal K."/>
            <person name="Sharma S."/>
            <person name="Kumar N."/>
            <person name="Patil P.P."/>
            <person name="Chaudhry V."/>
            <person name="Patil P.B."/>
        </authorList>
    </citation>
    <scope>NUCLEOTIDE SEQUENCE [LARGE SCALE GENOMIC DNA]</scope>
    <source>
        <strain evidence="1 2">NS354</strain>
    </source>
</reference>